<dbReference type="Proteomes" id="UP000664480">
    <property type="component" value="Unassembled WGS sequence"/>
</dbReference>
<dbReference type="Pfam" id="PF00561">
    <property type="entry name" value="Abhydrolase_1"/>
    <property type="match status" value="1"/>
</dbReference>
<accession>A0ABS3CD90</accession>
<dbReference type="SUPFAM" id="SSF53474">
    <property type="entry name" value="alpha/beta-Hydrolases"/>
    <property type="match status" value="1"/>
</dbReference>
<dbReference type="EMBL" id="JAFKCU010000001">
    <property type="protein sequence ID" value="MBN7815060.1"/>
    <property type="molecule type" value="Genomic_DNA"/>
</dbReference>
<keyword evidence="3" id="KW-1185">Reference proteome</keyword>
<dbReference type="InterPro" id="IPR029058">
    <property type="entry name" value="AB_hydrolase_fold"/>
</dbReference>
<gene>
    <name evidence="2" type="ORF">J0A69_06455</name>
</gene>
<evidence type="ECO:0000259" key="1">
    <source>
        <dbReference type="Pfam" id="PF00561"/>
    </source>
</evidence>
<dbReference type="InterPro" id="IPR000073">
    <property type="entry name" value="AB_hydrolase_1"/>
</dbReference>
<organism evidence="2 3">
    <name type="scientific">Algoriphagus pacificus</name>
    <dbReference type="NCBI Taxonomy" id="2811234"/>
    <lineage>
        <taxon>Bacteria</taxon>
        <taxon>Pseudomonadati</taxon>
        <taxon>Bacteroidota</taxon>
        <taxon>Cytophagia</taxon>
        <taxon>Cytophagales</taxon>
        <taxon>Cyclobacteriaceae</taxon>
        <taxon>Algoriphagus</taxon>
    </lineage>
</organism>
<dbReference type="RefSeq" id="WP_206585695.1">
    <property type="nucleotide sequence ID" value="NZ_JAFKCU010000001.1"/>
</dbReference>
<reference evidence="2 3" key="1">
    <citation type="submission" date="2021-03" db="EMBL/GenBank/DDBJ databases">
        <title>novel species isolated from a fishpond in China.</title>
        <authorList>
            <person name="Lu H."/>
            <person name="Cai Z."/>
        </authorList>
    </citation>
    <scope>NUCLEOTIDE SEQUENCE [LARGE SCALE GENOMIC DNA]</scope>
    <source>
        <strain evidence="2 3">YJ13C</strain>
    </source>
</reference>
<proteinExistence type="predicted"/>
<evidence type="ECO:0000313" key="3">
    <source>
        <dbReference type="Proteomes" id="UP000664480"/>
    </source>
</evidence>
<feature type="domain" description="AB hydrolase-1" evidence="1">
    <location>
        <begin position="110"/>
        <end position="342"/>
    </location>
</feature>
<sequence length="396" mass="45758">MQMHLLGVLFALLFLNGDLDPVRIFLVPFDHHQKDSKKIEIQVEFLNCFDEEKETVFLLENSFDELFLTVNNNLYGLESMNLISIKGRRLNETLMSDIVFSGEPDFQLAYRVFNQDQVARDIEVIRKKLLGDKQVILFGYSSAATVFQYYLSLFPRHVKRAVFLNPLVFDIQKNLSFPKVDLLFPEIKLTQEQLFDFSYYANYQAINNSREDAIMASKINLSQFLTFQDLVKGLANSSSQDKNYPLMVKMFEHSLAMSGIQSDTLKVNPVFKLLKEKSKPIWEAYTKFDFEVYGTNYDKVFEFPGKLTLIGGVNDQMIYPKSYDALAEFYADCTLLLIKDGHAIQKIIQSQMLSSLLGAFLEDDVSKKIAAYKKLTQEDFLFLKYKEGIFKLPPPF</sequence>
<keyword evidence="2" id="KW-0378">Hydrolase</keyword>
<name>A0ABS3CD90_9BACT</name>
<comment type="caution">
    <text evidence="2">The sequence shown here is derived from an EMBL/GenBank/DDBJ whole genome shotgun (WGS) entry which is preliminary data.</text>
</comment>
<dbReference type="GO" id="GO:0016787">
    <property type="term" value="F:hydrolase activity"/>
    <property type="evidence" value="ECO:0007669"/>
    <property type="project" value="UniProtKB-KW"/>
</dbReference>
<dbReference type="Gene3D" id="3.40.50.1820">
    <property type="entry name" value="alpha/beta hydrolase"/>
    <property type="match status" value="1"/>
</dbReference>
<evidence type="ECO:0000313" key="2">
    <source>
        <dbReference type="EMBL" id="MBN7815060.1"/>
    </source>
</evidence>
<protein>
    <submittedName>
        <fullName evidence="2">Alpha/beta fold hydrolase</fullName>
    </submittedName>
</protein>